<comment type="caution">
    <text evidence="4">Lacks conserved residue(s) required for the propagation of feature annotation.</text>
</comment>
<dbReference type="HAMAP" id="MF_00171">
    <property type="entry name" value="TruA"/>
    <property type="match status" value="1"/>
</dbReference>
<dbReference type="GO" id="GO:0003723">
    <property type="term" value="F:RNA binding"/>
    <property type="evidence" value="ECO:0007669"/>
    <property type="project" value="InterPro"/>
</dbReference>
<dbReference type="EMBL" id="RRAZ01000015">
    <property type="protein sequence ID" value="RRH73939.1"/>
    <property type="molecule type" value="Genomic_DNA"/>
</dbReference>
<gene>
    <name evidence="4 9" type="primary">truA</name>
    <name evidence="9" type="ORF">EG244_11665</name>
</gene>
<comment type="similarity">
    <text evidence="1 4 7">Belongs to the tRNA pseudouridine synthase TruA family.</text>
</comment>
<dbReference type="EC" id="5.4.99.12" evidence="4"/>
<dbReference type="Pfam" id="PF01416">
    <property type="entry name" value="PseudoU_synth_1"/>
    <property type="match status" value="2"/>
</dbReference>
<dbReference type="CDD" id="cd02570">
    <property type="entry name" value="PseudoU_synth_EcTruA"/>
    <property type="match status" value="1"/>
</dbReference>
<reference evidence="9 10" key="1">
    <citation type="submission" date="2018-11" db="EMBL/GenBank/DDBJ databases">
        <title>Gemmobacter sp. nov., YIM 102744-1 draft genome.</title>
        <authorList>
            <person name="Li G."/>
            <person name="Jiang Y."/>
        </authorList>
    </citation>
    <scope>NUCLEOTIDE SEQUENCE [LARGE SCALE GENOMIC DNA]</scope>
    <source>
        <strain evidence="9 10">YIM 102744-1</strain>
    </source>
</reference>
<keyword evidence="3 4" id="KW-0413">Isomerase</keyword>
<dbReference type="PIRSF" id="PIRSF001430">
    <property type="entry name" value="tRNA_psdUrid_synth"/>
    <property type="match status" value="1"/>
</dbReference>
<evidence type="ECO:0000256" key="1">
    <source>
        <dbReference type="ARBA" id="ARBA00009375"/>
    </source>
</evidence>
<feature type="domain" description="Pseudouridine synthase I TruA alpha/beta" evidence="8">
    <location>
        <begin position="145"/>
        <end position="251"/>
    </location>
</feature>
<comment type="function">
    <text evidence="4">Formation of pseudouridine at positions 38, 39 and 40 in the anticodon stem and loop of transfer RNAs.</text>
</comment>
<dbReference type="InterPro" id="IPR001406">
    <property type="entry name" value="PsdUridine_synth_TruA"/>
</dbReference>
<protein>
    <recommendedName>
        <fullName evidence="4">tRNA pseudouridine synthase A</fullName>
        <ecNumber evidence="4">5.4.99.12</ecNumber>
    </recommendedName>
    <alternativeName>
        <fullName evidence="4">tRNA pseudouridine(38-40) synthase</fullName>
    </alternativeName>
    <alternativeName>
        <fullName evidence="4">tRNA pseudouridylate synthase I</fullName>
    </alternativeName>
    <alternativeName>
        <fullName evidence="4">tRNA-uridine isomerase I</fullName>
    </alternativeName>
</protein>
<name>A0A3P3DI68_9RHOB</name>
<dbReference type="InterPro" id="IPR020095">
    <property type="entry name" value="PsdUridine_synth_TruA_C"/>
</dbReference>
<dbReference type="NCBIfam" id="TIGR00071">
    <property type="entry name" value="hisT_truA"/>
    <property type="match status" value="1"/>
</dbReference>
<accession>A0A3P3DI68</accession>
<dbReference type="GO" id="GO:0160147">
    <property type="term" value="F:tRNA pseudouridine(38-40) synthase activity"/>
    <property type="evidence" value="ECO:0007669"/>
    <property type="project" value="UniProtKB-EC"/>
</dbReference>
<dbReference type="SUPFAM" id="SSF55120">
    <property type="entry name" value="Pseudouridine synthase"/>
    <property type="match status" value="1"/>
</dbReference>
<evidence type="ECO:0000313" key="10">
    <source>
        <dbReference type="Proteomes" id="UP000282125"/>
    </source>
</evidence>
<dbReference type="OrthoDB" id="9811823at2"/>
<dbReference type="PANTHER" id="PTHR11142:SF0">
    <property type="entry name" value="TRNA PSEUDOURIDINE SYNTHASE-LIKE 1"/>
    <property type="match status" value="1"/>
</dbReference>
<evidence type="ECO:0000256" key="6">
    <source>
        <dbReference type="PIRSR" id="PIRSR001430-2"/>
    </source>
</evidence>
<evidence type="ECO:0000256" key="2">
    <source>
        <dbReference type="ARBA" id="ARBA00022694"/>
    </source>
</evidence>
<evidence type="ECO:0000256" key="7">
    <source>
        <dbReference type="RuleBase" id="RU003792"/>
    </source>
</evidence>
<sequence>MPRYALLIDYHGGPFSGWQRQAGGQVSVQGEIEAAFTKIGPDAPTIAAAGRTDAGVHATGQVAHADLTREWDPFKLAGALNFHLRPHPVSILAVARVEEDFHARFSAVERQYLFRLLCRRAPATHDRGLVWQVPHQLDVPAMAEAAQHLIGLHDFTTFRATQCQAKSPVKSIDSISVTSHPVTGGMEVQFRLRARSFLHNQVRSIVGTLERVGAGAWEPLQVKTALDSRDRAACGPVCPPDGLYLTRAVYPIDPFDI</sequence>
<dbReference type="InterPro" id="IPR020094">
    <property type="entry name" value="TruA/RsuA/RluB/E/F_N"/>
</dbReference>
<comment type="subunit">
    <text evidence="4">Homodimer.</text>
</comment>
<dbReference type="AlphaFoldDB" id="A0A3P3DI68"/>
<dbReference type="Proteomes" id="UP000282125">
    <property type="component" value="Unassembled WGS sequence"/>
</dbReference>
<dbReference type="InterPro" id="IPR020097">
    <property type="entry name" value="PsdUridine_synth_TruA_a/b_dom"/>
</dbReference>
<evidence type="ECO:0000256" key="3">
    <source>
        <dbReference type="ARBA" id="ARBA00023235"/>
    </source>
</evidence>
<dbReference type="Gene3D" id="3.30.70.660">
    <property type="entry name" value="Pseudouridine synthase I, catalytic domain, C-terminal subdomain"/>
    <property type="match status" value="1"/>
</dbReference>
<feature type="active site" description="Nucleophile" evidence="4 5">
    <location>
        <position position="53"/>
    </location>
</feature>
<dbReference type="PANTHER" id="PTHR11142">
    <property type="entry name" value="PSEUDOURIDYLATE SYNTHASE"/>
    <property type="match status" value="1"/>
</dbReference>
<proteinExistence type="inferred from homology"/>
<feature type="binding site" evidence="4 6">
    <location>
        <position position="112"/>
    </location>
    <ligand>
        <name>substrate</name>
    </ligand>
</feature>
<comment type="catalytic activity">
    <reaction evidence="4 7">
        <text>uridine(38/39/40) in tRNA = pseudouridine(38/39/40) in tRNA</text>
        <dbReference type="Rhea" id="RHEA:22376"/>
        <dbReference type="Rhea" id="RHEA-COMP:10085"/>
        <dbReference type="Rhea" id="RHEA-COMP:10087"/>
        <dbReference type="ChEBI" id="CHEBI:65314"/>
        <dbReference type="ChEBI" id="CHEBI:65315"/>
        <dbReference type="EC" id="5.4.99.12"/>
    </reaction>
</comment>
<dbReference type="Gene3D" id="3.30.70.580">
    <property type="entry name" value="Pseudouridine synthase I, catalytic domain, N-terminal subdomain"/>
    <property type="match status" value="1"/>
</dbReference>
<dbReference type="InterPro" id="IPR020103">
    <property type="entry name" value="PsdUridine_synth_cat_dom_sf"/>
</dbReference>
<organism evidence="9 10">
    <name type="scientific">Falsigemmobacter faecalis</name>
    <dbReference type="NCBI Taxonomy" id="2488730"/>
    <lineage>
        <taxon>Bacteria</taxon>
        <taxon>Pseudomonadati</taxon>
        <taxon>Pseudomonadota</taxon>
        <taxon>Alphaproteobacteria</taxon>
        <taxon>Rhodobacterales</taxon>
        <taxon>Paracoccaceae</taxon>
        <taxon>Falsigemmobacter</taxon>
    </lineage>
</organism>
<keyword evidence="10" id="KW-1185">Reference proteome</keyword>
<keyword evidence="2 4" id="KW-0819">tRNA processing</keyword>
<evidence type="ECO:0000256" key="4">
    <source>
        <dbReference type="HAMAP-Rule" id="MF_00171"/>
    </source>
</evidence>
<dbReference type="FunFam" id="3.30.70.580:FF:000001">
    <property type="entry name" value="tRNA pseudouridine synthase A"/>
    <property type="match status" value="1"/>
</dbReference>
<dbReference type="GO" id="GO:0031119">
    <property type="term" value="P:tRNA pseudouridine synthesis"/>
    <property type="evidence" value="ECO:0007669"/>
    <property type="project" value="UniProtKB-UniRule"/>
</dbReference>
<feature type="domain" description="Pseudouridine synthase I TruA alpha/beta" evidence="8">
    <location>
        <begin position="10"/>
        <end position="105"/>
    </location>
</feature>
<evidence type="ECO:0000256" key="5">
    <source>
        <dbReference type="PIRSR" id="PIRSR001430-1"/>
    </source>
</evidence>
<evidence type="ECO:0000313" key="9">
    <source>
        <dbReference type="EMBL" id="RRH73939.1"/>
    </source>
</evidence>
<dbReference type="RefSeq" id="WP_124965174.1">
    <property type="nucleotide sequence ID" value="NZ_RRAZ01000015.1"/>
</dbReference>
<comment type="caution">
    <text evidence="9">The sequence shown here is derived from an EMBL/GenBank/DDBJ whole genome shotgun (WGS) entry which is preliminary data.</text>
</comment>
<evidence type="ECO:0000259" key="8">
    <source>
        <dbReference type="Pfam" id="PF01416"/>
    </source>
</evidence>